<keyword evidence="3" id="KW-1185">Reference proteome</keyword>
<evidence type="ECO:0000313" key="3">
    <source>
        <dbReference type="Proteomes" id="UP001190700"/>
    </source>
</evidence>
<organism evidence="2 3">
    <name type="scientific">Cymbomonas tetramitiformis</name>
    <dbReference type="NCBI Taxonomy" id="36881"/>
    <lineage>
        <taxon>Eukaryota</taxon>
        <taxon>Viridiplantae</taxon>
        <taxon>Chlorophyta</taxon>
        <taxon>Pyramimonadophyceae</taxon>
        <taxon>Pyramimonadales</taxon>
        <taxon>Pyramimonadaceae</taxon>
        <taxon>Cymbomonas</taxon>
    </lineage>
</organism>
<protein>
    <submittedName>
        <fullName evidence="2">Uncharacterized protein</fullName>
    </submittedName>
</protein>
<name>A0AAE0LDC9_9CHLO</name>
<reference evidence="2 3" key="1">
    <citation type="journal article" date="2015" name="Genome Biol. Evol.">
        <title>Comparative Genomics of a Bacterivorous Green Alga Reveals Evolutionary Causalities and Consequences of Phago-Mixotrophic Mode of Nutrition.</title>
        <authorList>
            <person name="Burns J.A."/>
            <person name="Paasch A."/>
            <person name="Narechania A."/>
            <person name="Kim E."/>
        </authorList>
    </citation>
    <scope>NUCLEOTIDE SEQUENCE [LARGE SCALE GENOMIC DNA]</scope>
    <source>
        <strain evidence="2 3">PLY_AMNH</strain>
    </source>
</reference>
<sequence>MPLRPFERIGSFLPRTMVWWCLVVLMHQTPKSSRIKPIADMSFDHYELTPQHPPLSPPPYVPLGHCLVVFGAAADLIPPLFLCFRTCVRRSGGTPRLPPSPPSECPRHRTRSGGAVHPRPAPRGRWLTASWRRSTSSTIESYAAIHPRPLEPRIAGWLAGVAYPRST</sequence>
<evidence type="ECO:0000256" key="1">
    <source>
        <dbReference type="SAM" id="MobiDB-lite"/>
    </source>
</evidence>
<feature type="region of interest" description="Disordered" evidence="1">
    <location>
        <begin position="93"/>
        <end position="121"/>
    </location>
</feature>
<dbReference type="Proteomes" id="UP001190700">
    <property type="component" value="Unassembled WGS sequence"/>
</dbReference>
<comment type="caution">
    <text evidence="2">The sequence shown here is derived from an EMBL/GenBank/DDBJ whole genome shotgun (WGS) entry which is preliminary data.</text>
</comment>
<gene>
    <name evidence="2" type="ORF">CYMTET_10907</name>
</gene>
<accession>A0AAE0LDC9</accession>
<proteinExistence type="predicted"/>
<dbReference type="EMBL" id="LGRX02003899">
    <property type="protein sequence ID" value="KAK3281296.1"/>
    <property type="molecule type" value="Genomic_DNA"/>
</dbReference>
<dbReference type="AlphaFoldDB" id="A0AAE0LDC9"/>
<evidence type="ECO:0000313" key="2">
    <source>
        <dbReference type="EMBL" id="KAK3281296.1"/>
    </source>
</evidence>